<accession>A0ACC2I198</accession>
<name>A0ACC2I198_9PLEO</name>
<protein>
    <submittedName>
        <fullName evidence="1">Uncharacterized protein</fullName>
    </submittedName>
</protein>
<sequence>MPTSTIEIQETPADRAYLIGNRYNLAVARSIITANTTICNTIFAGPMTAPRVRVSWSDTTGINFVLGRPAGGEKLCLSGTWQAVSLGEGYKLDKYGIWVANVGDPENKPGCMNVRNEFRADVHVVVGTQEQSTGMWSPMFFSTSPLGLGACAAYQPSKQVQLWYGNNQTSGAAIAEQQTPVQKHEVAGTEPHYFHFDTKAGVWLEQMTERSKRDLTKRFDEMDVDWFLVERQLSQWSESFRAGKKLRVDVTFNYVELGQPAPVASKRGGKRGYPSATLQMLAERDSQVDAEGGTSSQPSIWQDVYNLMRCTGPPCNLGPHCWRDPFGKKHYKLRTHQLKALIRHVQQGGQLQSHDDVPEDVRQQLYAEEQQQLERHRRTSHNVSAGQAPIHITNVLPGPSHSTSMTAEVQAKPRLDVPGFLDAAVEDYSNWQQSRVMREDQKDDIRNMCDIALEHGLDLQQLYDDQDPDFFISRGIKLGVARRFNHNRVKRFGLGLLVASRFHTTSAIDGSEEKNMQSQKSSTVIPACLKWPLALSCLPPTISTHHSRKPSNPCGVVSFVHLFAKNYFTVGNGWGVFDGPSAEEQRRLAEHLLEAMNSMLRKDMCGLQKPGARVHNVSTKGCVKNSRLPHSAYACEHWVKHVQAGGRSCSSLMADGGKVHSFFQKQLLHWLEAMALLQKVLEAIVALQKLEVVLQAGDVLAELQHDADHRIYKGAESTTMLNVVHDALRTEHRAAAVCAGGAQGSASEVWARQRVGRSAADARGPYWPCQQRGVLGSRRSTGIRFMGSHGAGVGGAERTAAAHVRASRLHRQLDLL</sequence>
<evidence type="ECO:0000313" key="1">
    <source>
        <dbReference type="EMBL" id="KAJ8108526.1"/>
    </source>
</evidence>
<comment type="caution">
    <text evidence="1">The sequence shown here is derived from an EMBL/GenBank/DDBJ whole genome shotgun (WGS) entry which is preliminary data.</text>
</comment>
<gene>
    <name evidence="1" type="ORF">OPT61_g8114</name>
</gene>
<evidence type="ECO:0000313" key="2">
    <source>
        <dbReference type="Proteomes" id="UP001153331"/>
    </source>
</evidence>
<dbReference type="EMBL" id="JAPHNI010000736">
    <property type="protein sequence ID" value="KAJ8108526.1"/>
    <property type="molecule type" value="Genomic_DNA"/>
</dbReference>
<organism evidence="1 2">
    <name type="scientific">Boeremia exigua</name>
    <dbReference type="NCBI Taxonomy" id="749465"/>
    <lineage>
        <taxon>Eukaryota</taxon>
        <taxon>Fungi</taxon>
        <taxon>Dikarya</taxon>
        <taxon>Ascomycota</taxon>
        <taxon>Pezizomycotina</taxon>
        <taxon>Dothideomycetes</taxon>
        <taxon>Pleosporomycetidae</taxon>
        <taxon>Pleosporales</taxon>
        <taxon>Pleosporineae</taxon>
        <taxon>Didymellaceae</taxon>
        <taxon>Boeremia</taxon>
    </lineage>
</organism>
<proteinExistence type="predicted"/>
<dbReference type="Proteomes" id="UP001153331">
    <property type="component" value="Unassembled WGS sequence"/>
</dbReference>
<reference evidence="1" key="1">
    <citation type="submission" date="2022-11" db="EMBL/GenBank/DDBJ databases">
        <title>Genome Sequence of Boeremia exigua.</title>
        <authorList>
            <person name="Buettner E."/>
        </authorList>
    </citation>
    <scope>NUCLEOTIDE SEQUENCE</scope>
    <source>
        <strain evidence="1">CU02</strain>
    </source>
</reference>
<keyword evidence="2" id="KW-1185">Reference proteome</keyword>